<dbReference type="Gene3D" id="3.40.50.150">
    <property type="entry name" value="Vaccinia Virus protein VP39"/>
    <property type="match status" value="1"/>
</dbReference>
<reference evidence="9" key="1">
    <citation type="submission" date="2020-09" db="EMBL/GenBank/DDBJ databases">
        <title>Genome-Enabled Discovery of Anthraquinone Biosynthesis in Senna tora.</title>
        <authorList>
            <person name="Kang S.-H."/>
            <person name="Pandey R.P."/>
            <person name="Lee C.-M."/>
            <person name="Sim J.-S."/>
            <person name="Jeong J.-T."/>
            <person name="Choi B.-S."/>
            <person name="Jung M."/>
            <person name="Ginzburg D."/>
            <person name="Zhao K."/>
            <person name="Won S.Y."/>
            <person name="Oh T.-J."/>
            <person name="Yu Y."/>
            <person name="Kim N.-H."/>
            <person name="Lee O.R."/>
            <person name="Lee T.-H."/>
            <person name="Bashyal P."/>
            <person name="Kim T.-S."/>
            <person name="Lee W.-H."/>
            <person name="Kawkins C."/>
            <person name="Kim C.-K."/>
            <person name="Kim J.S."/>
            <person name="Ahn B.O."/>
            <person name="Rhee S.Y."/>
            <person name="Sohng J.K."/>
        </authorList>
    </citation>
    <scope>NUCLEOTIDE SEQUENCE</scope>
    <source>
        <tissue evidence="9">Leaf</tissue>
    </source>
</reference>
<evidence type="ECO:0000256" key="3">
    <source>
        <dbReference type="ARBA" id="ARBA00022946"/>
    </source>
</evidence>
<evidence type="ECO:0000256" key="2">
    <source>
        <dbReference type="ARBA" id="ARBA00022723"/>
    </source>
</evidence>
<dbReference type="InterPro" id="IPR029063">
    <property type="entry name" value="SAM-dependent_MTases_sf"/>
</dbReference>
<accession>A0A834WPN9</accession>
<evidence type="ECO:0000313" key="10">
    <source>
        <dbReference type="Proteomes" id="UP000634136"/>
    </source>
</evidence>
<keyword evidence="4" id="KW-0408">Iron</keyword>
<feature type="region of interest" description="Disordered" evidence="8">
    <location>
        <begin position="409"/>
        <end position="453"/>
    </location>
</feature>
<keyword evidence="5" id="KW-0411">Iron-sulfur</keyword>
<proteinExistence type="predicted"/>
<evidence type="ECO:0000256" key="5">
    <source>
        <dbReference type="ARBA" id="ARBA00023014"/>
    </source>
</evidence>
<gene>
    <name evidence="9" type="ORF">G2W53_022908</name>
</gene>
<dbReference type="GO" id="GO:0008168">
    <property type="term" value="F:methyltransferase activity"/>
    <property type="evidence" value="ECO:0007669"/>
    <property type="project" value="UniProtKB-KW"/>
</dbReference>
<dbReference type="SUPFAM" id="SSF53335">
    <property type="entry name" value="S-adenosyl-L-methionine-dependent methyltransferases"/>
    <property type="match status" value="1"/>
</dbReference>
<dbReference type="EMBL" id="JAAIUW010000007">
    <property type="protein sequence ID" value="KAF7824764.1"/>
    <property type="molecule type" value="Genomic_DNA"/>
</dbReference>
<evidence type="ECO:0000313" key="9">
    <source>
        <dbReference type="EMBL" id="KAF7824764.1"/>
    </source>
</evidence>
<dbReference type="GO" id="GO:0032259">
    <property type="term" value="P:methylation"/>
    <property type="evidence" value="ECO:0007669"/>
    <property type="project" value="UniProtKB-KW"/>
</dbReference>
<sequence length="520" mass="59129">MAAPAISEAAQKIITPETLRNAAKQSKRCLVVPVRLRRAIKKYLKEEEEPHMKKKVLRLSQSFNQIKDVNLQLTTSTSRELVEDPLKSVVQAKRWKITSSYGDIGLTYRDDETAAYVASRMPAVYSACYRVLKEIRRRLPGFSPAKVLDFGAGTGSAFWALREVWPKSLEKVNLIEPSQSMQRVGRRLIQGLPNLPLIHSYDSIQALSKSIGKSERGHDLVIASYVLGEIPSLKDRITMVRQLWDLTQDVLVLLEPGTPHGSNIIAQMRSHILWMEKRKFRKSTNGTNEVCKDLVTEKTGAHIVAPCPHDGPCPLVNTGKYCHFVQRLERTTSQRAYKRSKGEPLRGFEDEKFSYVAFRRGQRPRQVFPISLFMEPWPLDGMKFETLKEQHAKRNPEDLEIDYEDSLKLQQVDDAPNEETDLVSYDSDAMDTDAAADDNEDEEDGEEEEETVDTADLGGGWGRIVFMPVRRGRQVAMNVCRSTKRDASEGSFDRIVVTQSKNPTMHHQAKRSIWGDLWPF</sequence>
<dbReference type="GO" id="GO:0003735">
    <property type="term" value="F:structural constituent of ribosome"/>
    <property type="evidence" value="ECO:0007669"/>
    <property type="project" value="TreeGrafter"/>
</dbReference>
<keyword evidence="10" id="KW-1185">Reference proteome</keyword>
<keyword evidence="9" id="KW-0808">Transferase</keyword>
<dbReference type="GO" id="GO:0005763">
    <property type="term" value="C:mitochondrial small ribosomal subunit"/>
    <property type="evidence" value="ECO:0007669"/>
    <property type="project" value="TreeGrafter"/>
</dbReference>
<organism evidence="9 10">
    <name type="scientific">Senna tora</name>
    <dbReference type="NCBI Taxonomy" id="362788"/>
    <lineage>
        <taxon>Eukaryota</taxon>
        <taxon>Viridiplantae</taxon>
        <taxon>Streptophyta</taxon>
        <taxon>Embryophyta</taxon>
        <taxon>Tracheophyta</taxon>
        <taxon>Spermatophyta</taxon>
        <taxon>Magnoliopsida</taxon>
        <taxon>eudicotyledons</taxon>
        <taxon>Gunneridae</taxon>
        <taxon>Pentapetalae</taxon>
        <taxon>rosids</taxon>
        <taxon>fabids</taxon>
        <taxon>Fabales</taxon>
        <taxon>Fabaceae</taxon>
        <taxon>Caesalpinioideae</taxon>
        <taxon>Cassia clade</taxon>
        <taxon>Senna</taxon>
    </lineage>
</organism>
<feature type="compositionally biased region" description="Acidic residues" evidence="8">
    <location>
        <begin position="428"/>
        <end position="453"/>
    </location>
</feature>
<comment type="subcellular location">
    <subcellularLocation>
        <location evidence="1">Mitochondrion</location>
    </subcellularLocation>
</comment>
<dbReference type="GO" id="GO:0051536">
    <property type="term" value="F:iron-sulfur cluster binding"/>
    <property type="evidence" value="ECO:0007669"/>
    <property type="project" value="UniProtKB-KW"/>
</dbReference>
<evidence type="ECO:0000256" key="7">
    <source>
        <dbReference type="ARBA" id="ARBA00045681"/>
    </source>
</evidence>
<dbReference type="InterPro" id="IPR052571">
    <property type="entry name" value="Mt_RNA_Methyltransferase"/>
</dbReference>
<keyword evidence="2" id="KW-0479">Metal-binding</keyword>
<dbReference type="PANTHER" id="PTHR13184">
    <property type="entry name" value="37S RIBOSOMAL PROTEIN S22"/>
    <property type="match status" value="1"/>
</dbReference>
<protein>
    <submittedName>
        <fullName evidence="9">Methyltransferase-like protein 17, mitochondrial</fullName>
    </submittedName>
</protein>
<dbReference type="OrthoDB" id="421327at2759"/>
<dbReference type="AlphaFoldDB" id="A0A834WPN9"/>
<evidence type="ECO:0000256" key="4">
    <source>
        <dbReference type="ARBA" id="ARBA00023004"/>
    </source>
</evidence>
<dbReference type="Proteomes" id="UP000634136">
    <property type="component" value="Unassembled WGS sequence"/>
</dbReference>
<dbReference type="InterPro" id="IPR015324">
    <property type="entry name" value="Ribosomal_Rsm22-like"/>
</dbReference>
<evidence type="ECO:0000256" key="6">
    <source>
        <dbReference type="ARBA" id="ARBA00023128"/>
    </source>
</evidence>
<keyword evidence="3" id="KW-0809">Transit peptide</keyword>
<evidence type="ECO:0000256" key="8">
    <source>
        <dbReference type="SAM" id="MobiDB-lite"/>
    </source>
</evidence>
<comment type="function">
    <text evidence="7">Mitochondrial ribosome (mitoribosome) assembly factor. Binds at the interface of the head and body domains of the mitochondrial small ribosomal subunit (mt-SSU), occluding the mRNA channel and preventing compaction of the head domain towards the body. Probable inactive methyltransferase: retains the characteristic folding and ability to bind S-adenosyl-L-methionine, but it probably lost its methyltransferase activity.</text>
</comment>
<evidence type="ECO:0000256" key="1">
    <source>
        <dbReference type="ARBA" id="ARBA00004173"/>
    </source>
</evidence>
<keyword evidence="9" id="KW-0489">Methyltransferase</keyword>
<dbReference type="GO" id="GO:0046872">
    <property type="term" value="F:metal ion binding"/>
    <property type="evidence" value="ECO:0007669"/>
    <property type="project" value="UniProtKB-KW"/>
</dbReference>
<dbReference type="PANTHER" id="PTHR13184:SF5">
    <property type="entry name" value="METHYLTRANSFERASE-LIKE PROTEIN 17, MITOCHONDRIAL"/>
    <property type="match status" value="1"/>
</dbReference>
<name>A0A834WPN9_9FABA</name>
<dbReference type="GO" id="GO:0006412">
    <property type="term" value="P:translation"/>
    <property type="evidence" value="ECO:0007669"/>
    <property type="project" value="InterPro"/>
</dbReference>
<keyword evidence="6" id="KW-0496">Mitochondrion</keyword>
<dbReference type="Pfam" id="PF09243">
    <property type="entry name" value="Rsm22"/>
    <property type="match status" value="2"/>
</dbReference>
<comment type="caution">
    <text evidence="9">The sequence shown here is derived from an EMBL/GenBank/DDBJ whole genome shotgun (WGS) entry which is preliminary data.</text>
</comment>